<feature type="chain" id="PRO_5046818744" evidence="1">
    <location>
        <begin position="22"/>
        <end position="658"/>
    </location>
</feature>
<dbReference type="PROSITE" id="PS51352">
    <property type="entry name" value="THIOREDOXIN_2"/>
    <property type="match status" value="1"/>
</dbReference>
<keyword evidence="4" id="KW-1185">Reference proteome</keyword>
<dbReference type="InterPro" id="IPR013766">
    <property type="entry name" value="Thioredoxin_domain"/>
</dbReference>
<dbReference type="InterPro" id="IPR000866">
    <property type="entry name" value="AhpC/TSA"/>
</dbReference>
<sequence>MKLSGNIFVLLTLTTALNATAQTHKERLAYSPERPLVGDKVHLTYRPDSVMLSTGQPIKAVAYYFDTTYQWSVKDLPLVKTAKGTYDADVEMAPTLGMVAFKFRSGEVTDNYKDTGYVIMNAEPGKMHKGAYAGWGMLRAARYEMGIPGYYENFQIGDTAFYYWLNQEIGYHQGASRKLAFAFIKAYANMEMPEGGPTETLPRVQRAADYLLHVPNHTEKELFQLSIIADQYLKNKERADSLRNVMRERYPKGIANKLNAYKEIFRQTDHKKTLALSEQFVKDYPANYEMDKLADVDYNRIYKMIFANYIAVNDSTLLSRYGATAPLSALALAYYKLVDIPYEDWKSKTAKEVYPTASAIMERVNHFKKNRPEEFWYLSPEQWVEECDRMFARDYIGYAQILKEVGQEPAALELANKSQERFQYSVAKLNELQADLLLKAGRNKEMSEVLHNSVRLNQASGRIFELLKKEYLATHKNTNGFDAWIASMKDAKTMELMKEHIKEGMINQPGIPFKLQQMDGKEVSLESLKGKVVILDFWATWCGPCKAAMPGMQMAQERFKNDPSVVFYFVDTQERDPKYKDKVKAFIKEKKYPFKVLFDNGEEAYAGYAKAIQTSGIPFKVVIDANGNIRFAQVGYYGSPSELADEISTMVSLAREIK</sequence>
<protein>
    <submittedName>
        <fullName evidence="3">TlpA family protein disulfide reductase</fullName>
    </submittedName>
</protein>
<accession>A0ABS7GBJ5</accession>
<dbReference type="Gene3D" id="3.40.30.10">
    <property type="entry name" value="Glutaredoxin"/>
    <property type="match status" value="1"/>
</dbReference>
<dbReference type="RefSeq" id="WP_220249999.1">
    <property type="nucleotide sequence ID" value="NZ_JAICCF010000002.1"/>
</dbReference>
<proteinExistence type="predicted"/>
<dbReference type="InterPro" id="IPR036249">
    <property type="entry name" value="Thioredoxin-like_sf"/>
</dbReference>
<gene>
    <name evidence="3" type="ORF">K1Y79_10640</name>
</gene>
<dbReference type="CDD" id="cd02966">
    <property type="entry name" value="TlpA_like_family"/>
    <property type="match status" value="1"/>
</dbReference>
<feature type="domain" description="Thioredoxin" evidence="2">
    <location>
        <begin position="504"/>
        <end position="656"/>
    </location>
</feature>
<comment type="caution">
    <text evidence="3">The sequence shown here is derived from an EMBL/GenBank/DDBJ whole genome shotgun (WGS) entry which is preliminary data.</text>
</comment>
<evidence type="ECO:0000313" key="3">
    <source>
        <dbReference type="EMBL" id="MBW8684786.1"/>
    </source>
</evidence>
<evidence type="ECO:0000313" key="4">
    <source>
        <dbReference type="Proteomes" id="UP000812961"/>
    </source>
</evidence>
<evidence type="ECO:0000259" key="2">
    <source>
        <dbReference type="PROSITE" id="PS51352"/>
    </source>
</evidence>
<reference evidence="3 4" key="1">
    <citation type="submission" date="2021-08" db="EMBL/GenBank/DDBJ databases">
        <title>The genome sequence of Chitinophaga sp. B61.</title>
        <authorList>
            <person name="Zhang X."/>
        </authorList>
    </citation>
    <scope>NUCLEOTIDE SEQUENCE [LARGE SCALE GENOMIC DNA]</scope>
    <source>
        <strain evidence="3 4">B61</strain>
    </source>
</reference>
<organism evidence="3 4">
    <name type="scientific">Chitinophaga rhizophila</name>
    <dbReference type="NCBI Taxonomy" id="2866212"/>
    <lineage>
        <taxon>Bacteria</taxon>
        <taxon>Pseudomonadati</taxon>
        <taxon>Bacteroidota</taxon>
        <taxon>Chitinophagia</taxon>
        <taxon>Chitinophagales</taxon>
        <taxon>Chitinophagaceae</taxon>
        <taxon>Chitinophaga</taxon>
    </lineage>
</organism>
<keyword evidence="1" id="KW-0732">Signal</keyword>
<dbReference type="PANTHER" id="PTHR42852:SF17">
    <property type="entry name" value="THIOREDOXIN-LIKE PROTEIN HI_1115"/>
    <property type="match status" value="1"/>
</dbReference>
<dbReference type="InterPro" id="IPR050553">
    <property type="entry name" value="Thioredoxin_ResA/DsbE_sf"/>
</dbReference>
<name>A0ABS7GBJ5_9BACT</name>
<evidence type="ECO:0000256" key="1">
    <source>
        <dbReference type="SAM" id="SignalP"/>
    </source>
</evidence>
<dbReference type="EMBL" id="JAICCF010000002">
    <property type="protein sequence ID" value="MBW8684786.1"/>
    <property type="molecule type" value="Genomic_DNA"/>
</dbReference>
<dbReference type="Proteomes" id="UP000812961">
    <property type="component" value="Unassembled WGS sequence"/>
</dbReference>
<dbReference type="Pfam" id="PF00578">
    <property type="entry name" value="AhpC-TSA"/>
    <property type="match status" value="1"/>
</dbReference>
<dbReference type="SUPFAM" id="SSF52833">
    <property type="entry name" value="Thioredoxin-like"/>
    <property type="match status" value="1"/>
</dbReference>
<feature type="signal peptide" evidence="1">
    <location>
        <begin position="1"/>
        <end position="21"/>
    </location>
</feature>
<dbReference type="PANTHER" id="PTHR42852">
    <property type="entry name" value="THIOL:DISULFIDE INTERCHANGE PROTEIN DSBE"/>
    <property type="match status" value="1"/>
</dbReference>